<dbReference type="GO" id="GO:0005199">
    <property type="term" value="F:structural constituent of cell wall"/>
    <property type="evidence" value="ECO:0007669"/>
    <property type="project" value="InterPro"/>
</dbReference>
<evidence type="ECO:0000313" key="4">
    <source>
        <dbReference type="Proteomes" id="UP000436088"/>
    </source>
</evidence>
<dbReference type="PANTHER" id="PTHR33710:SF62">
    <property type="entry name" value="DUF4283 DOMAIN PROTEIN"/>
    <property type="match status" value="1"/>
</dbReference>
<evidence type="ECO:0000256" key="1">
    <source>
        <dbReference type="SAM" id="MobiDB-lite"/>
    </source>
</evidence>
<dbReference type="GO" id="GO:0009664">
    <property type="term" value="P:plant-type cell wall organization"/>
    <property type="evidence" value="ECO:0007669"/>
    <property type="project" value="InterPro"/>
</dbReference>
<evidence type="ECO:0000313" key="3">
    <source>
        <dbReference type="EMBL" id="KAE8683414.1"/>
    </source>
</evidence>
<keyword evidence="3" id="KW-0346">Stress response</keyword>
<dbReference type="InterPro" id="IPR006706">
    <property type="entry name" value="Extensin_dom"/>
</dbReference>
<dbReference type="Pfam" id="PF04554">
    <property type="entry name" value="Extensin_2"/>
    <property type="match status" value="1"/>
</dbReference>
<accession>A0A6A2YV85</accession>
<sequence>MSTFKDAIDDCGLSDIGYYGVWYTWERGRIAANNIHQRLHMGLENDTWRILFLNFSLQHLQNTMSDHYPLLLSTKAFFTSHRHSHFRFEATWLLEETYEDEMDDLILEGVNTMISTDLNNSLVRPFSYDEVTEAVKSMNSLKAAGEDKLGALFYQKFWLIIADYAYSSPPPPPKKYPPPPYHYKSPPPPPKEAYKYKSLPPPPKESYKYNSPPPPPKESYKSPPPPNESYKYNLRLHLLLRSHTSTSLLLHPLMYIREE</sequence>
<reference evidence="3" key="1">
    <citation type="submission" date="2019-09" db="EMBL/GenBank/DDBJ databases">
        <title>Draft genome information of white flower Hibiscus syriacus.</title>
        <authorList>
            <person name="Kim Y.-M."/>
        </authorList>
    </citation>
    <scope>NUCLEOTIDE SEQUENCE [LARGE SCALE GENOMIC DNA]</scope>
    <source>
        <strain evidence="3">YM2019G1</strain>
    </source>
</reference>
<feature type="domain" description="Extensin" evidence="2">
    <location>
        <begin position="164"/>
        <end position="226"/>
    </location>
</feature>
<feature type="compositionally biased region" description="Pro residues" evidence="1">
    <location>
        <begin position="211"/>
        <end position="227"/>
    </location>
</feature>
<evidence type="ECO:0000259" key="2">
    <source>
        <dbReference type="Pfam" id="PF04554"/>
    </source>
</evidence>
<organism evidence="3 4">
    <name type="scientific">Hibiscus syriacus</name>
    <name type="common">Rose of Sharon</name>
    <dbReference type="NCBI Taxonomy" id="106335"/>
    <lineage>
        <taxon>Eukaryota</taxon>
        <taxon>Viridiplantae</taxon>
        <taxon>Streptophyta</taxon>
        <taxon>Embryophyta</taxon>
        <taxon>Tracheophyta</taxon>
        <taxon>Spermatophyta</taxon>
        <taxon>Magnoliopsida</taxon>
        <taxon>eudicotyledons</taxon>
        <taxon>Gunneridae</taxon>
        <taxon>Pentapetalae</taxon>
        <taxon>rosids</taxon>
        <taxon>malvids</taxon>
        <taxon>Malvales</taxon>
        <taxon>Malvaceae</taxon>
        <taxon>Malvoideae</taxon>
        <taxon>Hibiscus</taxon>
    </lineage>
</organism>
<gene>
    <name evidence="3" type="ORF">F3Y22_tig00111208pilonHSYRG00167</name>
</gene>
<name>A0A6A2YV85_HIBSY</name>
<dbReference type="EMBL" id="VEPZ02001269">
    <property type="protein sequence ID" value="KAE8683414.1"/>
    <property type="molecule type" value="Genomic_DNA"/>
</dbReference>
<dbReference type="PANTHER" id="PTHR33710">
    <property type="entry name" value="BNAC02G09200D PROTEIN"/>
    <property type="match status" value="1"/>
</dbReference>
<dbReference type="AlphaFoldDB" id="A0A6A2YV85"/>
<keyword evidence="4" id="KW-1185">Reference proteome</keyword>
<feature type="region of interest" description="Disordered" evidence="1">
    <location>
        <begin position="175"/>
        <end position="228"/>
    </location>
</feature>
<feature type="compositionally biased region" description="Pro residues" evidence="1">
    <location>
        <begin position="175"/>
        <end position="191"/>
    </location>
</feature>
<dbReference type="Proteomes" id="UP000436088">
    <property type="component" value="Unassembled WGS sequence"/>
</dbReference>
<comment type="caution">
    <text evidence="3">The sequence shown here is derived from an EMBL/GenBank/DDBJ whole genome shotgun (WGS) entry which is preliminary data.</text>
</comment>
<protein>
    <submittedName>
        <fullName evidence="3">Stromal 70 kDa heat shock-related protein</fullName>
    </submittedName>
</protein>
<proteinExistence type="predicted"/>